<evidence type="ECO:0000256" key="7">
    <source>
        <dbReference type="ARBA" id="ARBA00023136"/>
    </source>
</evidence>
<dbReference type="EMBL" id="JAKKPZ010000277">
    <property type="protein sequence ID" value="KAI1697263.1"/>
    <property type="molecule type" value="Genomic_DNA"/>
</dbReference>
<evidence type="ECO:0000313" key="10">
    <source>
        <dbReference type="Proteomes" id="UP001201812"/>
    </source>
</evidence>
<feature type="transmembrane region" description="Helical" evidence="8">
    <location>
        <begin position="7"/>
        <end position="25"/>
    </location>
</feature>
<evidence type="ECO:0000313" key="9">
    <source>
        <dbReference type="EMBL" id="KAI1697263.1"/>
    </source>
</evidence>
<keyword evidence="7 8" id="KW-0472">Membrane</keyword>
<name>A0AAD4MP84_9BILA</name>
<dbReference type="InterPro" id="IPR052012">
    <property type="entry name" value="GTase_92"/>
</dbReference>
<keyword evidence="3 8" id="KW-0328">Glycosyltransferase</keyword>
<keyword evidence="10" id="KW-1185">Reference proteome</keyword>
<proteinExistence type="inferred from homology"/>
<evidence type="ECO:0000256" key="4">
    <source>
        <dbReference type="ARBA" id="ARBA00022679"/>
    </source>
</evidence>
<dbReference type="EC" id="2.4.1.-" evidence="8"/>
<organism evidence="9 10">
    <name type="scientific">Ditylenchus destructor</name>
    <dbReference type="NCBI Taxonomy" id="166010"/>
    <lineage>
        <taxon>Eukaryota</taxon>
        <taxon>Metazoa</taxon>
        <taxon>Ecdysozoa</taxon>
        <taxon>Nematoda</taxon>
        <taxon>Chromadorea</taxon>
        <taxon>Rhabditida</taxon>
        <taxon>Tylenchina</taxon>
        <taxon>Tylenchomorpha</taxon>
        <taxon>Sphaerularioidea</taxon>
        <taxon>Anguinidae</taxon>
        <taxon>Anguininae</taxon>
        <taxon>Ditylenchus</taxon>
    </lineage>
</organism>
<accession>A0AAD4MP84</accession>
<evidence type="ECO:0000256" key="2">
    <source>
        <dbReference type="ARBA" id="ARBA00007647"/>
    </source>
</evidence>
<sequence>MPSKRRPAIVVILFIFLWLLLNIWVPDENIIERKLMSQKNHFIITTSFFYPNSSSFGKNTSALVILVNIDKDIDINNFDIKCIIKKSSGEKTIINADHILPIHDGKTSDCRLHNFRIVCKSVGKLGQDDTVMLAIDRFKPLKISWKMADMTKRTFVVCPGRMFVFDQWHLFLTGMELYRALNVDLVVIYIQSVDIPIYGLMEAYKSDGLVIFRPSLRMPEKVPELGYNPNAETTWNNQLINFHDCLYEFRESAEFIAFPDWDELMVTPRLRPVLSIFRDIVKEEPNVASFIYERMAGSMTKLADMEWHNIFDIWMHHLKFGDSYNHRLPSGKVVVRPKYTDGLQVHSSASWTKGFKEHTVSINQTYLIHARDHDDFKLDKRLEDTNILKRNLKKFITKHNLTNLMARLPKAEIMLQEFNSCLGSGARQWEKIRETVSQNTKSKCYSFDQCYIGKVYHECINVKNNWEMVYISPQLSVSVLQNSEFVKKNTCDF</sequence>
<comment type="similarity">
    <text evidence="2 8">Belongs to the glycosyltransferase 92 family.</text>
</comment>
<dbReference type="AlphaFoldDB" id="A0AAD4MP84"/>
<dbReference type="Proteomes" id="UP001201812">
    <property type="component" value="Unassembled WGS sequence"/>
</dbReference>
<keyword evidence="5 8" id="KW-0812">Transmembrane</keyword>
<keyword evidence="6 8" id="KW-1133">Transmembrane helix</keyword>
<dbReference type="PANTHER" id="PTHR21645">
    <property type="entry name" value="GLYCOSYLTRANSFERASE FAMILY 92 PROTEIN"/>
    <property type="match status" value="1"/>
</dbReference>
<evidence type="ECO:0000256" key="8">
    <source>
        <dbReference type="RuleBase" id="RU366017"/>
    </source>
</evidence>
<dbReference type="PANTHER" id="PTHR21645:SF2">
    <property type="entry name" value="GLYCOSYLTRANSFERASE FAMILY 92 PROTEIN F59C6.8"/>
    <property type="match status" value="1"/>
</dbReference>
<protein>
    <recommendedName>
        <fullName evidence="8">Glycosyltransferase family 92 protein</fullName>
        <ecNumber evidence="8">2.4.1.-</ecNumber>
    </recommendedName>
</protein>
<keyword evidence="4 8" id="KW-0808">Transferase</keyword>
<evidence type="ECO:0000256" key="6">
    <source>
        <dbReference type="ARBA" id="ARBA00022989"/>
    </source>
</evidence>
<evidence type="ECO:0000256" key="3">
    <source>
        <dbReference type="ARBA" id="ARBA00022676"/>
    </source>
</evidence>
<dbReference type="GO" id="GO:0016020">
    <property type="term" value="C:membrane"/>
    <property type="evidence" value="ECO:0007669"/>
    <property type="project" value="UniProtKB-SubCell"/>
</dbReference>
<reference evidence="9" key="1">
    <citation type="submission" date="2022-01" db="EMBL/GenBank/DDBJ databases">
        <title>Genome Sequence Resource for Two Populations of Ditylenchus destructor, the Migratory Endoparasitic Phytonematode.</title>
        <authorList>
            <person name="Zhang H."/>
            <person name="Lin R."/>
            <person name="Xie B."/>
        </authorList>
    </citation>
    <scope>NUCLEOTIDE SEQUENCE</scope>
    <source>
        <strain evidence="9">BazhouSP</strain>
    </source>
</reference>
<gene>
    <name evidence="9" type="ORF">DdX_18583</name>
</gene>
<dbReference type="GO" id="GO:0016757">
    <property type="term" value="F:glycosyltransferase activity"/>
    <property type="evidence" value="ECO:0007669"/>
    <property type="project" value="UniProtKB-UniRule"/>
</dbReference>
<dbReference type="Pfam" id="PF01697">
    <property type="entry name" value="Glyco_transf_92"/>
    <property type="match status" value="1"/>
</dbReference>
<comment type="caution">
    <text evidence="9">The sequence shown here is derived from an EMBL/GenBank/DDBJ whole genome shotgun (WGS) entry which is preliminary data.</text>
</comment>
<comment type="subcellular location">
    <subcellularLocation>
        <location evidence="1">Membrane</location>
        <topology evidence="1">Single-pass membrane protein</topology>
    </subcellularLocation>
</comment>
<dbReference type="InterPro" id="IPR008166">
    <property type="entry name" value="Glyco_transf_92"/>
</dbReference>
<evidence type="ECO:0000256" key="1">
    <source>
        <dbReference type="ARBA" id="ARBA00004167"/>
    </source>
</evidence>
<evidence type="ECO:0000256" key="5">
    <source>
        <dbReference type="ARBA" id="ARBA00022692"/>
    </source>
</evidence>